<evidence type="ECO:0000256" key="2">
    <source>
        <dbReference type="ARBA" id="ARBA00022478"/>
    </source>
</evidence>
<name>A0A087TZZ9_STEMI</name>
<evidence type="ECO:0000256" key="4">
    <source>
        <dbReference type="ARBA" id="ARBA00023242"/>
    </source>
</evidence>
<feature type="non-terminal residue" evidence="5">
    <location>
        <position position="347"/>
    </location>
</feature>
<proteinExistence type="predicted"/>
<sequence length="347" mass="39357">MDFHFSNCSSAIDSIRKMGASRRGGVRIRGGRLPPTGIRNDVLPSGTKKVVAPKIPQRRIQVKKEIPECSVKADVIAQEKRVESCRSRGQGSKIIVQTAGLFLGEGLAPKIKKELPDYHERAYLAKCSRNTVTEEKTEFQMKEDAYVIDDLLCHEDNQAFIDDENFQQPVKLPKFKQELRNIKQEPPDLDNKPFTKEEYNKSKVESVASRFFMNFRRVDNEKEKKDCPDDIKCPGEDFLMLIQLPTCLPFKKEEEELADNKTEDESTKMVNSKPDWDAVCEGHIGKLQILKSGRMLLSLGSVKFTLENASPADSLWEVASVHIRNKNCGDVSVLGKIEEKFTVRPLL</sequence>
<reference evidence="5 6" key="1">
    <citation type="submission" date="2013-11" db="EMBL/GenBank/DDBJ databases">
        <title>Genome sequencing of Stegodyphus mimosarum.</title>
        <authorList>
            <person name="Bechsgaard J."/>
        </authorList>
    </citation>
    <scope>NUCLEOTIDE SEQUENCE [LARGE SCALE GENOMIC DNA]</scope>
</reference>
<dbReference type="GO" id="GO:0003677">
    <property type="term" value="F:DNA binding"/>
    <property type="evidence" value="ECO:0007669"/>
    <property type="project" value="InterPro"/>
</dbReference>
<dbReference type="OrthoDB" id="5836119at2759"/>
<dbReference type="PANTHER" id="PTHR13408:SF0">
    <property type="entry name" value="DNA-DIRECTED RNA POLYMERASE III SUBUNIT RPC4"/>
    <property type="match status" value="1"/>
</dbReference>
<gene>
    <name evidence="5" type="ORF">X975_00294</name>
</gene>
<accession>A0A087TZZ9</accession>
<keyword evidence="3" id="KW-0804">Transcription</keyword>
<evidence type="ECO:0000256" key="1">
    <source>
        <dbReference type="ARBA" id="ARBA00004123"/>
    </source>
</evidence>
<evidence type="ECO:0000313" key="5">
    <source>
        <dbReference type="EMBL" id="KFM70688.1"/>
    </source>
</evidence>
<keyword evidence="6" id="KW-1185">Reference proteome</keyword>
<dbReference type="Proteomes" id="UP000054359">
    <property type="component" value="Unassembled WGS sequence"/>
</dbReference>
<dbReference type="GO" id="GO:0042797">
    <property type="term" value="P:tRNA transcription by RNA polymerase III"/>
    <property type="evidence" value="ECO:0007669"/>
    <property type="project" value="TreeGrafter"/>
</dbReference>
<organism evidence="5 6">
    <name type="scientific">Stegodyphus mimosarum</name>
    <name type="common">African social velvet spider</name>
    <dbReference type="NCBI Taxonomy" id="407821"/>
    <lineage>
        <taxon>Eukaryota</taxon>
        <taxon>Metazoa</taxon>
        <taxon>Ecdysozoa</taxon>
        <taxon>Arthropoda</taxon>
        <taxon>Chelicerata</taxon>
        <taxon>Arachnida</taxon>
        <taxon>Araneae</taxon>
        <taxon>Araneomorphae</taxon>
        <taxon>Entelegynae</taxon>
        <taxon>Eresoidea</taxon>
        <taxon>Eresidae</taxon>
        <taxon>Stegodyphus</taxon>
    </lineage>
</organism>
<dbReference type="STRING" id="407821.A0A087TZZ9"/>
<dbReference type="EMBL" id="KK117513">
    <property type="protein sequence ID" value="KFM70688.1"/>
    <property type="molecule type" value="Genomic_DNA"/>
</dbReference>
<dbReference type="Pfam" id="PF05132">
    <property type="entry name" value="RNA_pol_Rpc4"/>
    <property type="match status" value="1"/>
</dbReference>
<dbReference type="InterPro" id="IPR007811">
    <property type="entry name" value="RPC4"/>
</dbReference>
<keyword evidence="2 5" id="KW-0240">DNA-directed RNA polymerase</keyword>
<dbReference type="GO" id="GO:0005666">
    <property type="term" value="C:RNA polymerase III complex"/>
    <property type="evidence" value="ECO:0007669"/>
    <property type="project" value="InterPro"/>
</dbReference>
<dbReference type="PANTHER" id="PTHR13408">
    <property type="entry name" value="DNA-DIRECTED RNA POLYMERASE III"/>
    <property type="match status" value="1"/>
</dbReference>
<evidence type="ECO:0000313" key="6">
    <source>
        <dbReference type="Proteomes" id="UP000054359"/>
    </source>
</evidence>
<dbReference type="AlphaFoldDB" id="A0A087TZZ9"/>
<keyword evidence="4" id="KW-0539">Nucleus</keyword>
<dbReference type="OMA" id="VYIQTEG"/>
<evidence type="ECO:0000256" key="3">
    <source>
        <dbReference type="ARBA" id="ARBA00023163"/>
    </source>
</evidence>
<protein>
    <submittedName>
        <fullName evidence="5">DNA-directed RNA polymerase III subunit RPC4</fullName>
    </submittedName>
</protein>
<comment type="subcellular location">
    <subcellularLocation>
        <location evidence="1">Nucleus</location>
    </subcellularLocation>
</comment>